<evidence type="ECO:0000256" key="1">
    <source>
        <dbReference type="ARBA" id="ARBA00004123"/>
    </source>
</evidence>
<protein>
    <recommendedName>
        <fullName evidence="7">MIF4G domain-containing protein</fullName>
    </recommendedName>
</protein>
<keyword evidence="4" id="KW-0508">mRNA splicing</keyword>
<gene>
    <name evidence="8" type="ORF">WJX74_008679</name>
</gene>
<dbReference type="SUPFAM" id="SSF48371">
    <property type="entry name" value="ARM repeat"/>
    <property type="match status" value="3"/>
</dbReference>
<reference evidence="8 9" key="1">
    <citation type="journal article" date="2024" name="Nat. Commun.">
        <title>Phylogenomics reveals the evolutionary origins of lichenization in chlorophyte algae.</title>
        <authorList>
            <person name="Puginier C."/>
            <person name="Libourel C."/>
            <person name="Otte J."/>
            <person name="Skaloud P."/>
            <person name="Haon M."/>
            <person name="Grisel S."/>
            <person name="Petersen M."/>
            <person name="Berrin J.G."/>
            <person name="Delaux P.M."/>
            <person name="Dal Grande F."/>
            <person name="Keller J."/>
        </authorList>
    </citation>
    <scope>NUCLEOTIDE SEQUENCE [LARGE SCALE GENOMIC DNA]</scope>
    <source>
        <strain evidence="8 9">SAG 2145</strain>
    </source>
</reference>
<dbReference type="EMBL" id="JALJOS010000039">
    <property type="protein sequence ID" value="KAK9821283.1"/>
    <property type="molecule type" value="Genomic_DNA"/>
</dbReference>
<dbReference type="InterPro" id="IPR016024">
    <property type="entry name" value="ARM-type_fold"/>
</dbReference>
<organism evidence="8 9">
    <name type="scientific">Apatococcus lobatus</name>
    <dbReference type="NCBI Taxonomy" id="904363"/>
    <lineage>
        <taxon>Eukaryota</taxon>
        <taxon>Viridiplantae</taxon>
        <taxon>Chlorophyta</taxon>
        <taxon>core chlorophytes</taxon>
        <taxon>Trebouxiophyceae</taxon>
        <taxon>Chlorellales</taxon>
        <taxon>Chlorellaceae</taxon>
        <taxon>Apatococcus</taxon>
    </lineage>
</organism>
<evidence type="ECO:0000256" key="2">
    <source>
        <dbReference type="ARBA" id="ARBA00007413"/>
    </source>
</evidence>
<comment type="caution">
    <text evidence="8">The sequence shown here is derived from an EMBL/GenBank/DDBJ whole genome shotgun (WGS) entry which is preliminary data.</text>
</comment>
<dbReference type="InterPro" id="IPR015172">
    <property type="entry name" value="MIF4G-like_typ-1"/>
</dbReference>
<dbReference type="Gene3D" id="1.25.40.180">
    <property type="match status" value="3"/>
</dbReference>
<name>A0AAW1QIN3_9CHLO</name>
<evidence type="ECO:0000256" key="6">
    <source>
        <dbReference type="SAM" id="MobiDB-lite"/>
    </source>
</evidence>
<evidence type="ECO:0000256" key="5">
    <source>
        <dbReference type="ARBA" id="ARBA00023242"/>
    </source>
</evidence>
<evidence type="ECO:0000256" key="4">
    <source>
        <dbReference type="ARBA" id="ARBA00023187"/>
    </source>
</evidence>
<keyword evidence="5" id="KW-0539">Nucleus</keyword>
<comment type="subcellular location">
    <subcellularLocation>
        <location evidence="1">Nucleus</location>
    </subcellularLocation>
</comment>
<dbReference type="GO" id="GO:0005846">
    <property type="term" value="C:nuclear cap binding complex"/>
    <property type="evidence" value="ECO:0007669"/>
    <property type="project" value="InterPro"/>
</dbReference>
<dbReference type="SMART" id="SM00543">
    <property type="entry name" value="MIF4G"/>
    <property type="match status" value="1"/>
</dbReference>
<proteinExistence type="inferred from homology"/>
<dbReference type="GO" id="GO:0003729">
    <property type="term" value="F:mRNA binding"/>
    <property type="evidence" value="ECO:0007669"/>
    <property type="project" value="TreeGrafter"/>
</dbReference>
<dbReference type="AlphaFoldDB" id="A0AAW1QIN3"/>
<dbReference type="GO" id="GO:0006397">
    <property type="term" value="P:mRNA processing"/>
    <property type="evidence" value="ECO:0007669"/>
    <property type="project" value="UniProtKB-KW"/>
</dbReference>
<accession>A0AAW1QIN3</accession>
<dbReference type="InterPro" id="IPR015174">
    <property type="entry name" value="MIF4G-like_typ-2"/>
</dbReference>
<keyword evidence="3" id="KW-0507">mRNA processing</keyword>
<dbReference type="GO" id="GO:0000184">
    <property type="term" value="P:nuclear-transcribed mRNA catabolic process, nonsense-mediated decay"/>
    <property type="evidence" value="ECO:0007669"/>
    <property type="project" value="TreeGrafter"/>
</dbReference>
<dbReference type="GO" id="GO:0006406">
    <property type="term" value="P:mRNA export from nucleus"/>
    <property type="evidence" value="ECO:0007669"/>
    <property type="project" value="InterPro"/>
</dbReference>
<evidence type="ECO:0000313" key="9">
    <source>
        <dbReference type="Proteomes" id="UP001438707"/>
    </source>
</evidence>
<sequence>MYADGEEARQRARRRQEVRTGYRGSQGPRGPPPPAGGFKRKREDEIEDSPHPLLAALFTLGDRQRPRGADPVLDEELDQFISSSMEALSKGLNRDLAQRPEEVCTLLLDCAAELSPKCAVYATLAGLINSEEPKFVEGLVARAAEGVSQALACADWTRFSCLLRFLAALVPANVLHPSAVIGQLRRMVNVALDVVKTGDMQDGGRLWQPYTDFLVTSALLAVPWGGPEMAESAPNDMQQLLAAARSYQQARPRQMQQALRPMPTLDPAAAEDLAALCDSGGAARLVDVLEALEDMQTKKGWQAISIQTYHQPFEAQLATGQPHSLPLIVIPSAPPGIPEFPSPMQTAAAVLQTYPPVGGLRMLGEAAEGGRAKIERIIAEQLILDTLHYFSSDRLECVRRLGRGLQLPYDVEPVLVETLLSQLLCLPHSPHPPVAYMALLGNCQEFLPAFSKPLSACVKMLYANVPAMDLEVARRFATWLAHHLTNFDCVWPWTKWSNVLSAPPSDPQRRVVEAALTHMSELEFRETVLQSLPEDFKPLLGPEPKVQPLEGPTEAAAGEATVPDGAAGQAQNGHAAPEAASVASRFGPQLLQKVRERVMSDDMRVWMEEQGIEAAVGGPVQAAQLVLHVALVAGIKSMTHMATALTRYQPLMASFLLRADDHAGEALVKTAMEVWSSSTQKALLALGHLLRLKLATPLHVVSWAFSQATSGEEAPSARALSQVWGALDATVRHLFVGREEARQEVSSAEEMLATSRSIAENAQRTLARVEAEAAAGPSFSANPNAANFVQQQAAMQEREALASVEGLEAGMAAKQAAVSAAEDAVQAHLLEIFRGFAGALTDTAVGAQQEETAEGPAIKTSWRTVLTGLLRAFARHHHVEAACTAKQVSAEIFSRDSGLSNDVVVIANESLHP</sequence>
<keyword evidence="9" id="KW-1185">Reference proteome</keyword>
<dbReference type="Pfam" id="PF09090">
    <property type="entry name" value="MIF4G_like_2"/>
    <property type="match status" value="1"/>
</dbReference>
<dbReference type="PANTHER" id="PTHR12412:SF2">
    <property type="entry name" value="NUCLEAR CAP-BINDING PROTEIN SUBUNIT 1"/>
    <property type="match status" value="1"/>
</dbReference>
<dbReference type="Proteomes" id="UP001438707">
    <property type="component" value="Unassembled WGS sequence"/>
</dbReference>
<evidence type="ECO:0000313" key="8">
    <source>
        <dbReference type="EMBL" id="KAK9821283.1"/>
    </source>
</evidence>
<dbReference type="InterPro" id="IPR027159">
    <property type="entry name" value="CBP80"/>
</dbReference>
<dbReference type="GO" id="GO:0005634">
    <property type="term" value="C:nucleus"/>
    <property type="evidence" value="ECO:0007669"/>
    <property type="project" value="UniProtKB-SubCell"/>
</dbReference>
<dbReference type="Pfam" id="PF09088">
    <property type="entry name" value="MIF4G_like"/>
    <property type="match status" value="1"/>
</dbReference>
<comment type="similarity">
    <text evidence="2">Belongs to the NCBP1 family.</text>
</comment>
<evidence type="ECO:0000259" key="7">
    <source>
        <dbReference type="SMART" id="SM00543"/>
    </source>
</evidence>
<dbReference type="Pfam" id="PF02854">
    <property type="entry name" value="MIF4G"/>
    <property type="match status" value="1"/>
</dbReference>
<dbReference type="GO" id="GO:0000339">
    <property type="term" value="F:RNA cap binding"/>
    <property type="evidence" value="ECO:0007669"/>
    <property type="project" value="InterPro"/>
</dbReference>
<dbReference type="InterPro" id="IPR003890">
    <property type="entry name" value="MIF4G-like_typ-3"/>
</dbReference>
<dbReference type="PANTHER" id="PTHR12412">
    <property type="entry name" value="CAP BINDING PROTEIN"/>
    <property type="match status" value="1"/>
</dbReference>
<feature type="region of interest" description="Disordered" evidence="6">
    <location>
        <begin position="1"/>
        <end position="46"/>
    </location>
</feature>
<feature type="compositionally biased region" description="Basic and acidic residues" evidence="6">
    <location>
        <begin position="1"/>
        <end position="20"/>
    </location>
</feature>
<evidence type="ECO:0000256" key="3">
    <source>
        <dbReference type="ARBA" id="ARBA00022664"/>
    </source>
</evidence>
<feature type="domain" description="MIF4G" evidence="7">
    <location>
        <begin position="74"/>
        <end position="280"/>
    </location>
</feature>
<dbReference type="GO" id="GO:0008380">
    <property type="term" value="P:RNA splicing"/>
    <property type="evidence" value="ECO:0007669"/>
    <property type="project" value="UniProtKB-KW"/>
</dbReference>